<dbReference type="Proteomes" id="UP001201701">
    <property type="component" value="Unassembled WGS sequence"/>
</dbReference>
<keyword evidence="1" id="KW-0472">Membrane</keyword>
<organism evidence="2 3">
    <name type="scientific">Mesorhizobium retamae</name>
    <dbReference type="NCBI Taxonomy" id="2912854"/>
    <lineage>
        <taxon>Bacteria</taxon>
        <taxon>Pseudomonadati</taxon>
        <taxon>Pseudomonadota</taxon>
        <taxon>Alphaproteobacteria</taxon>
        <taxon>Hyphomicrobiales</taxon>
        <taxon>Phyllobacteriaceae</taxon>
        <taxon>Mesorhizobium</taxon>
    </lineage>
</organism>
<name>A0ABS9QI06_9HYPH</name>
<evidence type="ECO:0000313" key="2">
    <source>
        <dbReference type="EMBL" id="MCG7507050.1"/>
    </source>
</evidence>
<evidence type="ECO:0000313" key="3">
    <source>
        <dbReference type="Proteomes" id="UP001201701"/>
    </source>
</evidence>
<comment type="caution">
    <text evidence="2">The sequence shown here is derived from an EMBL/GenBank/DDBJ whole genome shotgun (WGS) entry which is preliminary data.</text>
</comment>
<reference evidence="2 3" key="1">
    <citation type="submission" date="2022-02" db="EMBL/GenBank/DDBJ databases">
        <title>Draft genome sequence of Mezorhizobium retamae strain IRAMC:0171 isolated from Retama raetam nodules.</title>
        <authorList>
            <person name="Bengaied R."/>
            <person name="Sbissi I."/>
            <person name="Huber K."/>
            <person name="Ghodbane F."/>
            <person name="Nouioui I."/>
            <person name="Tarhouni M."/>
            <person name="Gtari M."/>
        </authorList>
    </citation>
    <scope>NUCLEOTIDE SEQUENCE [LARGE SCALE GENOMIC DNA]</scope>
    <source>
        <strain evidence="2 3">IRAMC:0171</strain>
    </source>
</reference>
<dbReference type="RefSeq" id="WP_239367825.1">
    <property type="nucleotide sequence ID" value="NZ_JAKREW010000020.1"/>
</dbReference>
<evidence type="ECO:0008006" key="4">
    <source>
        <dbReference type="Google" id="ProtNLM"/>
    </source>
</evidence>
<dbReference type="EMBL" id="JAKREW010000020">
    <property type="protein sequence ID" value="MCG7507050.1"/>
    <property type="molecule type" value="Genomic_DNA"/>
</dbReference>
<protein>
    <recommendedName>
        <fullName evidence="4">Holin</fullName>
    </recommendedName>
</protein>
<evidence type="ECO:0000256" key="1">
    <source>
        <dbReference type="SAM" id="Phobius"/>
    </source>
</evidence>
<sequence>MMLPDVKSLWSHLVGWFHDSETILWARLQAVLGVVATIVTYVDPAVLQPILPPAWFPVLLVLNGIFTEYLRRRREAGM</sequence>
<feature type="transmembrane region" description="Helical" evidence="1">
    <location>
        <begin position="54"/>
        <end position="70"/>
    </location>
</feature>
<accession>A0ABS9QI06</accession>
<keyword evidence="1" id="KW-0812">Transmembrane</keyword>
<gene>
    <name evidence="2" type="ORF">L4923_18640</name>
</gene>
<keyword evidence="1" id="KW-1133">Transmembrane helix</keyword>
<keyword evidence="3" id="KW-1185">Reference proteome</keyword>
<proteinExistence type="predicted"/>